<dbReference type="Gene3D" id="2.40.160.50">
    <property type="entry name" value="membrane protein fhac: a member of the omp85/tpsb transporter family"/>
    <property type="match status" value="1"/>
</dbReference>
<keyword evidence="5" id="KW-0812">Transmembrane</keyword>
<keyword evidence="4" id="KW-1134">Transmembrane beta strand</keyword>
<dbReference type="InterPro" id="IPR035243">
    <property type="entry name" value="TamA_POTRA_Dom_1"/>
</dbReference>
<keyword evidence="8" id="KW-0998">Cell outer membrane</keyword>
<evidence type="ECO:0000256" key="10">
    <source>
        <dbReference type="ARBA" id="ARBA00093548"/>
    </source>
</evidence>
<dbReference type="AlphaFoldDB" id="A0AA48HQY9"/>
<name>A0AA48HQY9_9ALTE</name>
<evidence type="ECO:0000313" key="14">
    <source>
        <dbReference type="Proteomes" id="UP001333710"/>
    </source>
</evidence>
<evidence type="ECO:0000259" key="11">
    <source>
        <dbReference type="Pfam" id="PF01103"/>
    </source>
</evidence>
<organism evidence="13 14">
    <name type="scientific">Planctobacterium marinum</name>
    <dbReference type="NCBI Taxonomy" id="1631968"/>
    <lineage>
        <taxon>Bacteria</taxon>
        <taxon>Pseudomonadati</taxon>
        <taxon>Pseudomonadota</taxon>
        <taxon>Gammaproteobacteria</taxon>
        <taxon>Alteromonadales</taxon>
        <taxon>Alteromonadaceae</taxon>
        <taxon>Planctobacterium</taxon>
    </lineage>
</organism>
<dbReference type="InterPro" id="IPR039910">
    <property type="entry name" value="D15-like"/>
</dbReference>
<comment type="subcellular location">
    <subcellularLocation>
        <location evidence="1">Cell outer membrane</location>
    </subcellularLocation>
</comment>
<comment type="subunit">
    <text evidence="10">Interacts with TamB to form the translocation and assembly module (TAM).</text>
</comment>
<keyword evidence="6" id="KW-0732">Signal</keyword>
<dbReference type="GO" id="GO:0009279">
    <property type="term" value="C:cell outer membrane"/>
    <property type="evidence" value="ECO:0007669"/>
    <property type="project" value="UniProtKB-SubCell"/>
</dbReference>
<evidence type="ECO:0000256" key="2">
    <source>
        <dbReference type="ARBA" id="ARBA00010248"/>
    </source>
</evidence>
<evidence type="ECO:0000256" key="7">
    <source>
        <dbReference type="ARBA" id="ARBA00023136"/>
    </source>
</evidence>
<proteinExistence type="inferred from homology"/>
<dbReference type="Gene3D" id="3.10.20.310">
    <property type="entry name" value="membrane protein fhac"/>
    <property type="match status" value="3"/>
</dbReference>
<evidence type="ECO:0000256" key="9">
    <source>
        <dbReference type="ARBA" id="ARBA00033063"/>
    </source>
</evidence>
<evidence type="ECO:0000256" key="5">
    <source>
        <dbReference type="ARBA" id="ARBA00022692"/>
    </source>
</evidence>
<feature type="domain" description="TamA POTRA" evidence="12">
    <location>
        <begin position="17"/>
        <end position="91"/>
    </location>
</feature>
<evidence type="ECO:0000256" key="8">
    <source>
        <dbReference type="ARBA" id="ARBA00023237"/>
    </source>
</evidence>
<dbReference type="Pfam" id="PF17243">
    <property type="entry name" value="POTRA_TamA_1"/>
    <property type="match status" value="1"/>
</dbReference>
<keyword evidence="14" id="KW-1185">Reference proteome</keyword>
<dbReference type="Pfam" id="PF01103">
    <property type="entry name" value="Omp85"/>
    <property type="match status" value="1"/>
</dbReference>
<dbReference type="EMBL" id="AP027272">
    <property type="protein sequence ID" value="BDX07077.1"/>
    <property type="molecule type" value="Genomic_DNA"/>
</dbReference>
<evidence type="ECO:0000256" key="1">
    <source>
        <dbReference type="ARBA" id="ARBA00004442"/>
    </source>
</evidence>
<reference evidence="13" key="1">
    <citation type="submission" date="2023-01" db="EMBL/GenBank/DDBJ databases">
        <title>Complete genome sequence of Planctobacterium marinum strain Dej080120_11.</title>
        <authorList>
            <person name="Ueki S."/>
            <person name="Maruyama F."/>
        </authorList>
    </citation>
    <scope>NUCLEOTIDE SEQUENCE</scope>
    <source>
        <strain evidence="13">Dej080120_11</strain>
    </source>
</reference>
<evidence type="ECO:0000259" key="12">
    <source>
        <dbReference type="Pfam" id="PF17243"/>
    </source>
</evidence>
<dbReference type="KEGG" id="pmaw:MACH26_25980"/>
<dbReference type="GO" id="GO:0009306">
    <property type="term" value="P:protein secretion"/>
    <property type="evidence" value="ECO:0007669"/>
    <property type="project" value="TreeGrafter"/>
</dbReference>
<feature type="domain" description="Bacterial surface antigen (D15)" evidence="11">
    <location>
        <begin position="285"/>
        <end position="566"/>
    </location>
</feature>
<evidence type="ECO:0000256" key="4">
    <source>
        <dbReference type="ARBA" id="ARBA00022452"/>
    </source>
</evidence>
<evidence type="ECO:0000313" key="13">
    <source>
        <dbReference type="EMBL" id="BDX07077.1"/>
    </source>
</evidence>
<evidence type="ECO:0000256" key="3">
    <source>
        <dbReference type="ARBA" id="ARBA00015419"/>
    </source>
</evidence>
<dbReference type="InterPro" id="IPR000184">
    <property type="entry name" value="Bac_surfAg_D15"/>
</dbReference>
<accession>A0AA48HQY9</accession>
<sequence>MIWLGALLWLQSATAIEIKGRGSIPASVLNNINLHVSVFSSAENCVISNRYRKKVWAAVDTALKAKGYYKANIQSLEPGSKTDCDSWLLEVELGPALLVNSVQIALLDQTDNDPLLRQINSRFPFKTGDKFDHKLYEQWKSDTTGNALLKGYFDFKFERHEVQLRADKLSADIVLEVSIGSRYRFGELINLPDPDDRALIIALRPFQPGDEYDSVVLNQFTEQLKRSGYFTSVFVRPLVSQAIELQVPLEVVYQFKPANEFNIGGGVSSDTGPRAKFSWQRSRLNKAGHSIETELSASFIEQSLAARYRMPLQDPARNFISLQLGLKHTDDNDTQSNILTLAAKRHWITQDDDWQRIAQLRYNRETFTQANAEEQTTSLLLPGITYTRFRSQGGLTPFWGDKQFLSIEGGSKSILSDIDLLRFIAQSRWLRSFGNHQWFARAELGALSSDNFAEVPSSLRFFAGGDQSVRGFGYETLAPIDKDEQLTGGKYLYTVSVEYSYNLVPDWRLALFADAGNAGMSLFDDVATGIGAGVHWITPVGPLRVYLARGNSSLESTWRIHFSLGASL</sequence>
<dbReference type="PANTHER" id="PTHR12815">
    <property type="entry name" value="SORTING AND ASSEMBLY MACHINERY SAMM50 PROTEIN FAMILY MEMBER"/>
    <property type="match status" value="1"/>
</dbReference>
<gene>
    <name evidence="13" type="ORF">MACH26_25980</name>
</gene>
<comment type="similarity">
    <text evidence="2">Belongs to the TamA family.</text>
</comment>
<dbReference type="Proteomes" id="UP001333710">
    <property type="component" value="Chromosome"/>
</dbReference>
<dbReference type="GO" id="GO:0097347">
    <property type="term" value="C:TAM protein secretion complex"/>
    <property type="evidence" value="ECO:0007669"/>
    <property type="project" value="TreeGrafter"/>
</dbReference>
<evidence type="ECO:0000256" key="6">
    <source>
        <dbReference type="ARBA" id="ARBA00022729"/>
    </source>
</evidence>
<dbReference type="PANTHER" id="PTHR12815:SF47">
    <property type="entry name" value="TRANSLOCATION AND ASSEMBLY MODULE SUBUNIT TAMA"/>
    <property type="match status" value="1"/>
</dbReference>
<protein>
    <recommendedName>
        <fullName evidence="3">Translocation and assembly module subunit TamA</fullName>
    </recommendedName>
    <alternativeName>
        <fullName evidence="9">Autotransporter assembly factor TamA</fullName>
    </alternativeName>
</protein>
<keyword evidence="7" id="KW-0472">Membrane</keyword>